<evidence type="ECO:0000256" key="3">
    <source>
        <dbReference type="ARBA" id="ARBA00022833"/>
    </source>
</evidence>
<dbReference type="Proteomes" id="UP000682733">
    <property type="component" value="Unassembled WGS sequence"/>
</dbReference>
<proteinExistence type="predicted"/>
<dbReference type="GO" id="GO:0008270">
    <property type="term" value="F:zinc ion binding"/>
    <property type="evidence" value="ECO:0007669"/>
    <property type="project" value="UniProtKB-KW"/>
</dbReference>
<dbReference type="Gene3D" id="2.20.25.240">
    <property type="match status" value="1"/>
</dbReference>
<organism evidence="5 9">
    <name type="scientific">Didymodactylos carnosus</name>
    <dbReference type="NCBI Taxonomy" id="1234261"/>
    <lineage>
        <taxon>Eukaryota</taxon>
        <taxon>Metazoa</taxon>
        <taxon>Spiralia</taxon>
        <taxon>Gnathifera</taxon>
        <taxon>Rotifera</taxon>
        <taxon>Eurotatoria</taxon>
        <taxon>Bdelloidea</taxon>
        <taxon>Philodinida</taxon>
        <taxon>Philodinidae</taxon>
        <taxon>Didymodactylos</taxon>
    </lineage>
</organism>
<keyword evidence="2" id="KW-0863">Zinc-finger</keyword>
<evidence type="ECO:0000313" key="9">
    <source>
        <dbReference type="Proteomes" id="UP000663829"/>
    </source>
</evidence>
<dbReference type="InterPro" id="IPR007588">
    <property type="entry name" value="Znf_FLYWCH"/>
</dbReference>
<evidence type="ECO:0000256" key="2">
    <source>
        <dbReference type="ARBA" id="ARBA00022771"/>
    </source>
</evidence>
<comment type="caution">
    <text evidence="5">The sequence shown here is derived from an EMBL/GenBank/DDBJ whole genome shotgun (WGS) entry which is preliminary data.</text>
</comment>
<evidence type="ECO:0000313" key="6">
    <source>
        <dbReference type="EMBL" id="CAF1121699.1"/>
    </source>
</evidence>
<evidence type="ECO:0000313" key="7">
    <source>
        <dbReference type="EMBL" id="CAF3879965.1"/>
    </source>
</evidence>
<dbReference type="Pfam" id="PF04500">
    <property type="entry name" value="FLYWCH"/>
    <property type="match status" value="1"/>
</dbReference>
<keyword evidence="1" id="KW-0479">Metal-binding</keyword>
<dbReference type="EMBL" id="CAJOBA010017568">
    <property type="protein sequence ID" value="CAF3896107.1"/>
    <property type="molecule type" value="Genomic_DNA"/>
</dbReference>
<reference evidence="5" key="1">
    <citation type="submission" date="2021-02" db="EMBL/GenBank/DDBJ databases">
        <authorList>
            <person name="Nowell W R."/>
        </authorList>
    </citation>
    <scope>NUCLEOTIDE SEQUENCE</scope>
</reference>
<dbReference type="Proteomes" id="UP000677228">
    <property type="component" value="Unassembled WGS sequence"/>
</dbReference>
<protein>
    <recommendedName>
        <fullName evidence="4">FLYWCH-type domain-containing protein</fullName>
    </recommendedName>
</protein>
<gene>
    <name evidence="5" type="ORF">GPM918_LOCUS19462</name>
    <name evidence="6" type="ORF">OVA965_LOCUS20210</name>
    <name evidence="7" type="ORF">SRO942_LOCUS19459</name>
    <name evidence="8" type="ORF">TMI583_LOCUS20520</name>
</gene>
<dbReference type="EMBL" id="CAJNOQ010005911">
    <property type="protein sequence ID" value="CAF1116100.1"/>
    <property type="molecule type" value="Genomic_DNA"/>
</dbReference>
<evidence type="ECO:0000313" key="8">
    <source>
        <dbReference type="EMBL" id="CAF3896107.1"/>
    </source>
</evidence>
<accession>A0A814Q6C1</accession>
<evidence type="ECO:0000256" key="1">
    <source>
        <dbReference type="ARBA" id="ARBA00022723"/>
    </source>
</evidence>
<keyword evidence="3" id="KW-0862">Zinc</keyword>
<dbReference type="OrthoDB" id="10020394at2759"/>
<sequence>MLSIAESKPKKPMLLLDTFRYTQDKIVNTTVYWKCEDRSCPGRAIQYGSDPPSMKKLHNHSGDENKRKVEEFKMNLKQRIESPQSIKNL</sequence>
<dbReference type="AlphaFoldDB" id="A0A814Q6C1"/>
<keyword evidence="9" id="KW-1185">Reference proteome</keyword>
<evidence type="ECO:0000313" key="5">
    <source>
        <dbReference type="EMBL" id="CAF1116100.1"/>
    </source>
</evidence>
<evidence type="ECO:0000259" key="4">
    <source>
        <dbReference type="Pfam" id="PF04500"/>
    </source>
</evidence>
<dbReference type="EMBL" id="CAJNOK010010667">
    <property type="protein sequence ID" value="CAF1121699.1"/>
    <property type="molecule type" value="Genomic_DNA"/>
</dbReference>
<dbReference type="EMBL" id="CAJOBC010005911">
    <property type="protein sequence ID" value="CAF3879965.1"/>
    <property type="molecule type" value="Genomic_DNA"/>
</dbReference>
<dbReference type="Proteomes" id="UP000663829">
    <property type="component" value="Unassembled WGS sequence"/>
</dbReference>
<feature type="domain" description="FLYWCH-type" evidence="4">
    <location>
        <begin position="7"/>
        <end position="60"/>
    </location>
</feature>
<dbReference type="Proteomes" id="UP000681722">
    <property type="component" value="Unassembled WGS sequence"/>
</dbReference>
<name>A0A814Q6C1_9BILA</name>